<comment type="similarity">
    <text evidence="5">Belongs to the PTH family.</text>
</comment>
<dbReference type="InterPro" id="IPR036416">
    <property type="entry name" value="Pept_tRNA_hydro_sf"/>
</dbReference>
<keyword evidence="2" id="KW-0820">tRNA-binding</keyword>
<dbReference type="GO" id="GO:0000049">
    <property type="term" value="F:tRNA binding"/>
    <property type="evidence" value="ECO:0007669"/>
    <property type="project" value="UniProtKB-KW"/>
</dbReference>
<evidence type="ECO:0000256" key="5">
    <source>
        <dbReference type="ARBA" id="ARBA00038063"/>
    </source>
</evidence>
<dbReference type="InterPro" id="IPR001328">
    <property type="entry name" value="Pept_tRNA_hydro"/>
</dbReference>
<accession>A0A0M8N0D1</accession>
<dbReference type="Proteomes" id="UP000053831">
    <property type="component" value="Unassembled WGS sequence"/>
</dbReference>
<dbReference type="PANTHER" id="PTHR17224:SF1">
    <property type="entry name" value="PEPTIDYL-TRNA HYDROLASE"/>
    <property type="match status" value="1"/>
</dbReference>
<organism evidence="6 7">
    <name type="scientific">Escovopsis weberi</name>
    <dbReference type="NCBI Taxonomy" id="150374"/>
    <lineage>
        <taxon>Eukaryota</taxon>
        <taxon>Fungi</taxon>
        <taxon>Dikarya</taxon>
        <taxon>Ascomycota</taxon>
        <taxon>Pezizomycotina</taxon>
        <taxon>Sordariomycetes</taxon>
        <taxon>Hypocreomycetidae</taxon>
        <taxon>Hypocreales</taxon>
        <taxon>Hypocreaceae</taxon>
        <taxon>Escovopsis</taxon>
    </lineage>
</organism>
<comment type="caution">
    <text evidence="6">The sequence shown here is derived from an EMBL/GenBank/DDBJ whole genome shotgun (WGS) entry which is preliminary data.</text>
</comment>
<dbReference type="Gene3D" id="3.40.50.1470">
    <property type="entry name" value="Peptidyl-tRNA hydrolase"/>
    <property type="match status" value="1"/>
</dbReference>
<dbReference type="OrthoDB" id="1711136at2759"/>
<dbReference type="PANTHER" id="PTHR17224">
    <property type="entry name" value="PEPTIDYL-TRNA HYDROLASE"/>
    <property type="match status" value="1"/>
</dbReference>
<keyword evidence="7" id="KW-1185">Reference proteome</keyword>
<dbReference type="PROSITE" id="PS01196">
    <property type="entry name" value="PEPT_TRNA_HYDROL_2"/>
    <property type="match status" value="1"/>
</dbReference>
<sequence>MNISGPFVAKAWQEAVGKHDPASLSLVIVHDELEKDFGAVKLVPWDRSPRGHNGIKSVRKSLSQDRFPTSPFARIAVGIGRPEDRDPETVSRYVLDKMPGEKRRALEEEVPLQVAKCLLELEDEWRSELEG</sequence>
<gene>
    <name evidence="6" type="ORF">ESCO_001959</name>
</gene>
<evidence type="ECO:0000313" key="6">
    <source>
        <dbReference type="EMBL" id="KOS22518.1"/>
    </source>
</evidence>
<dbReference type="STRING" id="150374.A0A0M8N0D1"/>
<protein>
    <recommendedName>
        <fullName evidence="1">peptidyl-tRNA hydrolase</fullName>
        <ecNumber evidence="1">3.1.1.29</ecNumber>
    </recommendedName>
</protein>
<dbReference type="GO" id="GO:0004045">
    <property type="term" value="F:peptidyl-tRNA hydrolase activity"/>
    <property type="evidence" value="ECO:0007669"/>
    <property type="project" value="UniProtKB-EC"/>
</dbReference>
<dbReference type="EC" id="3.1.1.29" evidence="1"/>
<keyword evidence="4" id="KW-0694">RNA-binding</keyword>
<reference evidence="6 7" key="1">
    <citation type="submission" date="2015-07" db="EMBL/GenBank/DDBJ databases">
        <title>The genome of the fungus Escovopsis weberi, a specialized disease agent of ant agriculture.</title>
        <authorList>
            <person name="de Man T.J."/>
            <person name="Stajich J.E."/>
            <person name="Kubicek C.P."/>
            <person name="Chenthamara K."/>
            <person name="Atanasova L."/>
            <person name="Druzhinina I.S."/>
            <person name="Birnbaum S."/>
            <person name="Barribeau S.M."/>
            <person name="Teiling C."/>
            <person name="Suen G."/>
            <person name="Currie C."/>
            <person name="Gerardo N.M."/>
        </authorList>
    </citation>
    <scope>NUCLEOTIDE SEQUENCE [LARGE SCALE GENOMIC DNA]</scope>
</reference>
<evidence type="ECO:0000256" key="3">
    <source>
        <dbReference type="ARBA" id="ARBA00022801"/>
    </source>
</evidence>
<evidence type="ECO:0000256" key="4">
    <source>
        <dbReference type="ARBA" id="ARBA00022884"/>
    </source>
</evidence>
<evidence type="ECO:0000256" key="2">
    <source>
        <dbReference type="ARBA" id="ARBA00022555"/>
    </source>
</evidence>
<dbReference type="EMBL" id="LGSR01000006">
    <property type="protein sequence ID" value="KOS22518.1"/>
    <property type="molecule type" value="Genomic_DNA"/>
</dbReference>
<evidence type="ECO:0000313" key="7">
    <source>
        <dbReference type="Proteomes" id="UP000053831"/>
    </source>
</evidence>
<dbReference type="SUPFAM" id="SSF53178">
    <property type="entry name" value="Peptidyl-tRNA hydrolase-like"/>
    <property type="match status" value="1"/>
</dbReference>
<dbReference type="Pfam" id="PF01195">
    <property type="entry name" value="Pept_tRNA_hydro"/>
    <property type="match status" value="1"/>
</dbReference>
<name>A0A0M8N0D1_ESCWE</name>
<keyword evidence="3 6" id="KW-0378">Hydrolase</keyword>
<proteinExistence type="inferred from homology"/>
<dbReference type="InterPro" id="IPR018171">
    <property type="entry name" value="Pept_tRNA_hydro_CS"/>
</dbReference>
<dbReference type="AlphaFoldDB" id="A0A0M8N0D1"/>
<evidence type="ECO:0000256" key="1">
    <source>
        <dbReference type="ARBA" id="ARBA00013260"/>
    </source>
</evidence>